<dbReference type="STRING" id="1314778.A0A5C3PD22"/>
<dbReference type="Gene3D" id="3.80.10.10">
    <property type="entry name" value="Ribonuclease Inhibitor"/>
    <property type="match status" value="1"/>
</dbReference>
<organism evidence="3 4">
    <name type="scientific">Polyporus arcularius HHB13444</name>
    <dbReference type="NCBI Taxonomy" id="1314778"/>
    <lineage>
        <taxon>Eukaryota</taxon>
        <taxon>Fungi</taxon>
        <taxon>Dikarya</taxon>
        <taxon>Basidiomycota</taxon>
        <taxon>Agaricomycotina</taxon>
        <taxon>Agaricomycetes</taxon>
        <taxon>Polyporales</taxon>
        <taxon>Polyporaceae</taxon>
        <taxon>Polyporus</taxon>
    </lineage>
</organism>
<dbReference type="CDD" id="cd09917">
    <property type="entry name" value="F-box_SF"/>
    <property type="match status" value="1"/>
</dbReference>
<dbReference type="SUPFAM" id="SSF52058">
    <property type="entry name" value="L domain-like"/>
    <property type="match status" value="1"/>
</dbReference>
<evidence type="ECO:0000256" key="1">
    <source>
        <dbReference type="SAM" id="MobiDB-lite"/>
    </source>
</evidence>
<dbReference type="AlphaFoldDB" id="A0A5C3PD22"/>
<evidence type="ECO:0000313" key="3">
    <source>
        <dbReference type="EMBL" id="TFK83753.1"/>
    </source>
</evidence>
<dbReference type="PROSITE" id="PS50181">
    <property type="entry name" value="FBOX"/>
    <property type="match status" value="1"/>
</dbReference>
<dbReference type="SUPFAM" id="SSF81383">
    <property type="entry name" value="F-box domain"/>
    <property type="match status" value="1"/>
</dbReference>
<feature type="region of interest" description="Disordered" evidence="1">
    <location>
        <begin position="216"/>
        <end position="282"/>
    </location>
</feature>
<gene>
    <name evidence="3" type="ORF">K466DRAFT_602593</name>
</gene>
<proteinExistence type="predicted"/>
<dbReference type="Pfam" id="PF00646">
    <property type="entry name" value="F-box"/>
    <property type="match status" value="1"/>
</dbReference>
<dbReference type="EMBL" id="ML211368">
    <property type="protein sequence ID" value="TFK83753.1"/>
    <property type="molecule type" value="Genomic_DNA"/>
</dbReference>
<dbReference type="InterPro" id="IPR032675">
    <property type="entry name" value="LRR_dom_sf"/>
</dbReference>
<dbReference type="InterPro" id="IPR001810">
    <property type="entry name" value="F-box_dom"/>
</dbReference>
<feature type="compositionally biased region" description="Acidic residues" evidence="1">
    <location>
        <begin position="218"/>
        <end position="272"/>
    </location>
</feature>
<accession>A0A5C3PD22</accession>
<reference evidence="3 4" key="1">
    <citation type="journal article" date="2019" name="Nat. Ecol. Evol.">
        <title>Megaphylogeny resolves global patterns of mushroom evolution.</title>
        <authorList>
            <person name="Varga T."/>
            <person name="Krizsan K."/>
            <person name="Foldi C."/>
            <person name="Dima B."/>
            <person name="Sanchez-Garcia M."/>
            <person name="Sanchez-Ramirez S."/>
            <person name="Szollosi G.J."/>
            <person name="Szarkandi J.G."/>
            <person name="Papp V."/>
            <person name="Albert L."/>
            <person name="Andreopoulos W."/>
            <person name="Angelini C."/>
            <person name="Antonin V."/>
            <person name="Barry K.W."/>
            <person name="Bougher N.L."/>
            <person name="Buchanan P."/>
            <person name="Buyck B."/>
            <person name="Bense V."/>
            <person name="Catcheside P."/>
            <person name="Chovatia M."/>
            <person name="Cooper J."/>
            <person name="Damon W."/>
            <person name="Desjardin D."/>
            <person name="Finy P."/>
            <person name="Geml J."/>
            <person name="Haridas S."/>
            <person name="Hughes K."/>
            <person name="Justo A."/>
            <person name="Karasinski D."/>
            <person name="Kautmanova I."/>
            <person name="Kiss B."/>
            <person name="Kocsube S."/>
            <person name="Kotiranta H."/>
            <person name="LaButti K.M."/>
            <person name="Lechner B.E."/>
            <person name="Liimatainen K."/>
            <person name="Lipzen A."/>
            <person name="Lukacs Z."/>
            <person name="Mihaltcheva S."/>
            <person name="Morgado L.N."/>
            <person name="Niskanen T."/>
            <person name="Noordeloos M.E."/>
            <person name="Ohm R.A."/>
            <person name="Ortiz-Santana B."/>
            <person name="Ovrebo C."/>
            <person name="Racz N."/>
            <person name="Riley R."/>
            <person name="Savchenko A."/>
            <person name="Shiryaev A."/>
            <person name="Soop K."/>
            <person name="Spirin V."/>
            <person name="Szebenyi C."/>
            <person name="Tomsovsky M."/>
            <person name="Tulloss R.E."/>
            <person name="Uehling J."/>
            <person name="Grigoriev I.V."/>
            <person name="Vagvolgyi C."/>
            <person name="Papp T."/>
            <person name="Martin F.M."/>
            <person name="Miettinen O."/>
            <person name="Hibbett D.S."/>
            <person name="Nagy L.G."/>
        </authorList>
    </citation>
    <scope>NUCLEOTIDE SEQUENCE [LARGE SCALE GENOMIC DNA]</scope>
    <source>
        <strain evidence="3 4">HHB13444</strain>
    </source>
</reference>
<evidence type="ECO:0000313" key="4">
    <source>
        <dbReference type="Proteomes" id="UP000308197"/>
    </source>
</evidence>
<name>A0A5C3PD22_9APHY</name>
<feature type="domain" description="F-box" evidence="2">
    <location>
        <begin position="24"/>
        <end position="72"/>
    </location>
</feature>
<dbReference type="InParanoid" id="A0A5C3PD22"/>
<evidence type="ECO:0000259" key="2">
    <source>
        <dbReference type="PROSITE" id="PS50181"/>
    </source>
</evidence>
<keyword evidence="4" id="KW-1185">Reference proteome</keyword>
<dbReference type="Proteomes" id="UP000308197">
    <property type="component" value="Unassembled WGS sequence"/>
</dbReference>
<protein>
    <recommendedName>
        <fullName evidence="2">F-box domain-containing protein</fullName>
    </recommendedName>
</protein>
<dbReference type="InterPro" id="IPR036047">
    <property type="entry name" value="F-box-like_dom_sf"/>
</dbReference>
<sequence>MAVNDPVRVVNLPDPGPAVPHVNGGHIPAIPDDVVREISTFLDFEDRLSLSLTSRHMHAVVQPRLQEVVVEAPRLNALHKWIFEDPDVRGLHLRALNFVAPPVYWSWFDRSRYGAAVQSCLDIMARASKLEELSCAPFLTHGLSSQHLQALTRLKCLHLGGCTAEILASLRLPATLTTLHLSDNPSGTVVPFRRILRSIYHLPALRTLVLERLSLPDENGDDVDTDDGATTDGDVEGVADGIDGIEDTDADTDASDDGSEGADEDAEGEDEEGGNHSGPGSADALVISSVRTLKTLEQQLPPCVSLATTFPNLQTLFLDGSTHLNTETEIAGTLQHLIVSNSFQGEPVRWFVNHLTYMLGSTGPSDDLFLDSACDPAHLVSLTIQLVFISVLVWDKVTGYASSIRLLEIESLETPLPEYISLFYKQFHPDAPAVLPLICLSILAPLQTTPPPGDTEETRNAFLDRASKHLPSLRYVALACAHSTASEMSPYQDDYAGASASWRWWRVLRDGDGKPVEIREIPCWEGERVRTYLRDGDREAAERFDDNFVALR</sequence>